<dbReference type="EMBL" id="JACOOO010000042">
    <property type="protein sequence ID" value="MBC5630662.1"/>
    <property type="molecule type" value="Genomic_DNA"/>
</dbReference>
<name>A0ABR7DGV3_9CLOT</name>
<dbReference type="Gene3D" id="3.40.50.510">
    <property type="entry name" value="Phosphotransferase system, mannose-type IIA component"/>
    <property type="match status" value="1"/>
</dbReference>
<dbReference type="InterPro" id="IPR004701">
    <property type="entry name" value="PTS_EIIA_man-typ"/>
</dbReference>
<comment type="caution">
    <text evidence="3">The sequence shown here is derived from an EMBL/GenBank/DDBJ whole genome shotgun (WGS) entry which is preliminary data.</text>
</comment>
<protein>
    <submittedName>
        <fullName evidence="3">PTS system fructose subfamily transporter subunit IIA</fullName>
    </submittedName>
</protein>
<dbReference type="SUPFAM" id="SSF53062">
    <property type="entry name" value="PTS system fructose IIA component-like"/>
    <property type="match status" value="1"/>
</dbReference>
<dbReference type="Pfam" id="PF03610">
    <property type="entry name" value="EIIA-man"/>
    <property type="match status" value="1"/>
</dbReference>
<sequence>MVNIIVMGHGGYARGTKENLEMVSGVSNNMHFIDLTKEDSLDILEEKVKKLLDEFGNNQVLFACDIIGASPFRVAAMITAENQERYCTVAGLNAMAYMELAMANEGDVHALAEKAINTTKESVIKF</sequence>
<keyword evidence="4" id="KW-1185">Reference proteome</keyword>
<dbReference type="RefSeq" id="WP_186860923.1">
    <property type="nucleotide sequence ID" value="NZ_JACOOO010000042.1"/>
</dbReference>
<feature type="domain" description="PTS EIIA type-4" evidence="2">
    <location>
        <begin position="1"/>
        <end position="123"/>
    </location>
</feature>
<dbReference type="Proteomes" id="UP000596929">
    <property type="component" value="Unassembled WGS sequence"/>
</dbReference>
<accession>A0ABR7DGV3</accession>
<reference evidence="3 4" key="1">
    <citation type="submission" date="2020-08" db="EMBL/GenBank/DDBJ databases">
        <title>Genome public.</title>
        <authorList>
            <person name="Liu C."/>
            <person name="Sun Q."/>
        </authorList>
    </citation>
    <scope>NUCLEOTIDE SEQUENCE [LARGE SCALE GENOMIC DNA]</scope>
    <source>
        <strain evidence="3 4">NSJ-6</strain>
    </source>
</reference>
<organism evidence="3 4">
    <name type="scientific">Clostridium hominis</name>
    <dbReference type="NCBI Taxonomy" id="2763036"/>
    <lineage>
        <taxon>Bacteria</taxon>
        <taxon>Bacillati</taxon>
        <taxon>Bacillota</taxon>
        <taxon>Clostridia</taxon>
        <taxon>Eubacteriales</taxon>
        <taxon>Clostridiaceae</taxon>
        <taxon>Clostridium</taxon>
    </lineage>
</organism>
<dbReference type="InterPro" id="IPR036662">
    <property type="entry name" value="PTS_EIIA_man-typ_sf"/>
</dbReference>
<proteinExistence type="predicted"/>
<evidence type="ECO:0000256" key="1">
    <source>
        <dbReference type="ARBA" id="ARBA00022679"/>
    </source>
</evidence>
<dbReference type="PANTHER" id="PTHR33799:SF1">
    <property type="entry name" value="PTS SYSTEM MANNOSE-SPECIFIC EIIAB COMPONENT-RELATED"/>
    <property type="match status" value="1"/>
</dbReference>
<evidence type="ECO:0000259" key="2">
    <source>
        <dbReference type="PROSITE" id="PS51096"/>
    </source>
</evidence>
<gene>
    <name evidence="3" type="ORF">H8S20_17540</name>
</gene>
<dbReference type="InterPro" id="IPR051471">
    <property type="entry name" value="Bacterial_PTS_sugar_comp"/>
</dbReference>
<evidence type="ECO:0000313" key="3">
    <source>
        <dbReference type="EMBL" id="MBC5630662.1"/>
    </source>
</evidence>
<keyword evidence="1" id="KW-0808">Transferase</keyword>
<dbReference type="PROSITE" id="PS51096">
    <property type="entry name" value="PTS_EIIA_TYPE_4"/>
    <property type="match status" value="1"/>
</dbReference>
<dbReference type="PANTHER" id="PTHR33799">
    <property type="entry name" value="PTS PERMEASE-RELATED-RELATED"/>
    <property type="match status" value="1"/>
</dbReference>
<evidence type="ECO:0000313" key="4">
    <source>
        <dbReference type="Proteomes" id="UP000596929"/>
    </source>
</evidence>